<evidence type="ECO:0000256" key="1">
    <source>
        <dbReference type="SAM" id="MobiDB-lite"/>
    </source>
</evidence>
<dbReference type="Proteomes" id="UP000541444">
    <property type="component" value="Unassembled WGS sequence"/>
</dbReference>
<accession>A0A7J7LK40</accession>
<protein>
    <submittedName>
        <fullName evidence="2">Uncharacterized protein</fullName>
    </submittedName>
</protein>
<sequence length="254" mass="28467">MARANGRAEEVTWASSVGPISQQTDSEARIEQLIIDTDTLIAQEKNEIIHVPRLSEDMRQAMINFSHRHQETVSDCNYESCDLASCSVHCVNGTLKWGMCLDRCHGNKDSILALPAQLNSAPQGPDAEATKDEQPPEIHPASSWASLMNGPSKNKGFANLVYTPPVVVEGKKILNINSSDFEEDNSIHEQLLVDHFIDRKLAYSYVKATLSALWALKGDLEMIVRRSHFFFKFSNWEDRQNALEHKPIEAECSS</sequence>
<keyword evidence="3" id="KW-1185">Reference proteome</keyword>
<name>A0A7J7LK40_9MAGN</name>
<evidence type="ECO:0000313" key="2">
    <source>
        <dbReference type="EMBL" id="KAF6142894.1"/>
    </source>
</evidence>
<proteinExistence type="predicted"/>
<dbReference type="AlphaFoldDB" id="A0A7J7LK40"/>
<feature type="region of interest" description="Disordered" evidence="1">
    <location>
        <begin position="118"/>
        <end position="145"/>
    </location>
</feature>
<organism evidence="2 3">
    <name type="scientific">Kingdonia uniflora</name>
    <dbReference type="NCBI Taxonomy" id="39325"/>
    <lineage>
        <taxon>Eukaryota</taxon>
        <taxon>Viridiplantae</taxon>
        <taxon>Streptophyta</taxon>
        <taxon>Embryophyta</taxon>
        <taxon>Tracheophyta</taxon>
        <taxon>Spermatophyta</taxon>
        <taxon>Magnoliopsida</taxon>
        <taxon>Ranunculales</taxon>
        <taxon>Circaeasteraceae</taxon>
        <taxon>Kingdonia</taxon>
    </lineage>
</organism>
<comment type="caution">
    <text evidence="2">The sequence shown here is derived from an EMBL/GenBank/DDBJ whole genome shotgun (WGS) entry which is preliminary data.</text>
</comment>
<dbReference type="EMBL" id="JACGCM010002227">
    <property type="protein sequence ID" value="KAF6142894.1"/>
    <property type="molecule type" value="Genomic_DNA"/>
</dbReference>
<gene>
    <name evidence="2" type="ORF">GIB67_033282</name>
</gene>
<evidence type="ECO:0000313" key="3">
    <source>
        <dbReference type="Proteomes" id="UP000541444"/>
    </source>
</evidence>
<reference evidence="2 3" key="1">
    <citation type="journal article" date="2020" name="IScience">
        <title>Genome Sequencing of the Endangered Kingdonia uniflora (Circaeasteraceae, Ranunculales) Reveals Potential Mechanisms of Evolutionary Specialization.</title>
        <authorList>
            <person name="Sun Y."/>
            <person name="Deng T."/>
            <person name="Zhang A."/>
            <person name="Moore M.J."/>
            <person name="Landis J.B."/>
            <person name="Lin N."/>
            <person name="Zhang H."/>
            <person name="Zhang X."/>
            <person name="Huang J."/>
            <person name="Zhang X."/>
            <person name="Sun H."/>
            <person name="Wang H."/>
        </authorList>
    </citation>
    <scope>NUCLEOTIDE SEQUENCE [LARGE SCALE GENOMIC DNA]</scope>
    <source>
        <strain evidence="2">TB1705</strain>
        <tissue evidence="2">Leaf</tissue>
    </source>
</reference>